<comment type="caution">
    <text evidence="1">The sequence shown here is derived from an EMBL/GenBank/DDBJ whole genome shotgun (WGS) entry which is preliminary data.</text>
</comment>
<evidence type="ECO:0000313" key="1">
    <source>
        <dbReference type="EMBL" id="MBV4452935.1"/>
    </source>
</evidence>
<reference evidence="1" key="1">
    <citation type="submission" date="2021-06" db="EMBL/GenBank/DDBJ databases">
        <title>Updating the genus Pseudomonas: Description of 43 new species and partition of the Pseudomonas putida group.</title>
        <authorList>
            <person name="Girard L."/>
            <person name="Lood C."/>
            <person name="Vandamme P."/>
            <person name="Rokni-Zadeh H."/>
            <person name="Van Noort V."/>
            <person name="Hofte M."/>
            <person name="Lavigne R."/>
            <person name="De Mot R."/>
        </authorList>
    </citation>
    <scope>NUCLEOTIDE SEQUENCE</scope>
    <source>
        <strain evidence="1">SWRI103</strain>
    </source>
</reference>
<protein>
    <submittedName>
        <fullName evidence="1">Uncharacterized protein</fullName>
    </submittedName>
</protein>
<accession>A0ABS6NXJ0</accession>
<dbReference type="EMBL" id="JAHSTY010000001">
    <property type="protein sequence ID" value="MBV4452935.1"/>
    <property type="molecule type" value="Genomic_DNA"/>
</dbReference>
<dbReference type="Proteomes" id="UP001048976">
    <property type="component" value="Unassembled WGS sequence"/>
</dbReference>
<keyword evidence="2" id="KW-1185">Reference proteome</keyword>
<evidence type="ECO:0000313" key="2">
    <source>
        <dbReference type="Proteomes" id="UP001048976"/>
    </source>
</evidence>
<dbReference type="RefSeq" id="WP_169377989.1">
    <property type="nucleotide sequence ID" value="NZ_JAHSTY010000001.1"/>
</dbReference>
<organism evidence="1 2">
    <name type="scientific">Pseudomonas azadiae</name>
    <dbReference type="NCBI Taxonomy" id="2843612"/>
    <lineage>
        <taxon>Bacteria</taxon>
        <taxon>Pseudomonadati</taxon>
        <taxon>Pseudomonadota</taxon>
        <taxon>Gammaproteobacteria</taxon>
        <taxon>Pseudomonadales</taxon>
        <taxon>Pseudomonadaceae</taxon>
        <taxon>Pseudomonas</taxon>
    </lineage>
</organism>
<gene>
    <name evidence="1" type="ORF">KVG91_10040</name>
</gene>
<proteinExistence type="predicted"/>
<name>A0ABS6NXJ0_9PSED</name>
<sequence length="86" mass="9741">MSSNWELALIAVVEKELGQLKWLIDCQRDGVEDIEKQDVHAQVSRVTALTDLAYPDALPLSETSAARLRQFNDTAMRWVRASALER</sequence>